<dbReference type="InterPro" id="IPR001204">
    <property type="entry name" value="Phos_transporter"/>
</dbReference>
<dbReference type="Proteomes" id="UP000035100">
    <property type="component" value="Unassembled WGS sequence"/>
</dbReference>
<protein>
    <recommendedName>
        <fullName evidence="6">Phosphate transporter</fullName>
    </recommendedName>
</protein>
<feature type="transmembrane region" description="Helical" evidence="6">
    <location>
        <begin position="351"/>
        <end position="370"/>
    </location>
</feature>
<keyword evidence="3 6" id="KW-0812">Transmembrane</keyword>
<feature type="transmembrane region" description="Helical" evidence="6">
    <location>
        <begin position="64"/>
        <end position="82"/>
    </location>
</feature>
<dbReference type="PANTHER" id="PTHR11101:SF80">
    <property type="entry name" value="PHOSPHATE TRANSPORTER"/>
    <property type="match status" value="1"/>
</dbReference>
<keyword evidence="8" id="KW-1185">Reference proteome</keyword>
<feature type="transmembrane region" description="Helical" evidence="6">
    <location>
        <begin position="390"/>
        <end position="407"/>
    </location>
</feature>
<keyword evidence="4 6" id="KW-1133">Transmembrane helix</keyword>
<keyword evidence="6" id="KW-0592">Phosphate transport</keyword>
<evidence type="ECO:0000313" key="7">
    <source>
        <dbReference type="EMBL" id="KIQ69813.1"/>
    </source>
</evidence>
<dbReference type="STRING" id="1123501.Wenmar_01383"/>
<dbReference type="GO" id="GO:0005315">
    <property type="term" value="F:phosphate transmembrane transporter activity"/>
    <property type="evidence" value="ECO:0007669"/>
    <property type="project" value="InterPro"/>
</dbReference>
<comment type="similarity">
    <text evidence="6">Belongs to the inorganic phosphate transporter (PiT) (TC 2.A.20) family.</text>
</comment>
<name>A0A0D0QFM5_9RHOB</name>
<evidence type="ECO:0000313" key="8">
    <source>
        <dbReference type="Proteomes" id="UP000035100"/>
    </source>
</evidence>
<keyword evidence="5 6" id="KW-0472">Membrane</keyword>
<dbReference type="GO" id="GO:0035435">
    <property type="term" value="P:phosphate ion transmembrane transport"/>
    <property type="evidence" value="ECO:0007669"/>
    <property type="project" value="TreeGrafter"/>
</dbReference>
<reference evidence="7 8" key="1">
    <citation type="submission" date="2013-01" db="EMBL/GenBank/DDBJ databases">
        <authorList>
            <person name="Fiebig A."/>
            <person name="Goeker M."/>
            <person name="Klenk H.-P.P."/>
        </authorList>
    </citation>
    <scope>NUCLEOTIDE SEQUENCE [LARGE SCALE GENOMIC DNA]</scope>
    <source>
        <strain evidence="7 8">DSM 24838</strain>
    </source>
</reference>
<sequence length="495" mass="50793">MTDSRDFEARHLETLDRDLGRFSNLEIATSYAGRPAVGFGIAFLFVAVAALAAGLFFQQSPNTVIVAVAAAIGAYMALNIGANDVANNMGPAVGARALTMGGAIAIAAVCETAGALLAGGDVVGTIAKGIIDVDSLGSSRTFVWAMLAALLSSAIWVNLATWIGAPVSTTHSVVGGVMGAGIAAAGFGAVSWPTMGAIALSWVVSPLLGGTVAAGVLWFIKARIIYRDDKIAAARVWVPVLTGLMGGAFATYIVMKGLKSVIDVGFGAALFIGLVAGVGIGAIMVPVVRRQARGLENRNKSLKVLFAVPLIVSAGLLSFAHGANDVANAVGPLAAIVQASGSEGVAGTIGIPAWVMVIGAFGISFGLFLFGPRLIRMVGGEITKLNPMRAYCVALSAALTVIAASWLGLPVSSTHIAVGGVFGVGFFREWHTERRMRAARLAVPNPPAVAAEERARRKLVRRSHFLTIVAAWLITVPAAAILSGVLFLIVTTLAG</sequence>
<gene>
    <name evidence="7" type="ORF">Wenmar_01383</name>
</gene>
<organism evidence="7 8">
    <name type="scientific">Wenxinia marina DSM 24838</name>
    <dbReference type="NCBI Taxonomy" id="1123501"/>
    <lineage>
        <taxon>Bacteria</taxon>
        <taxon>Pseudomonadati</taxon>
        <taxon>Pseudomonadota</taxon>
        <taxon>Alphaproteobacteria</taxon>
        <taxon>Rhodobacterales</taxon>
        <taxon>Roseobacteraceae</taxon>
        <taxon>Wenxinia</taxon>
    </lineage>
</organism>
<dbReference type="EMBL" id="AONG01000008">
    <property type="protein sequence ID" value="KIQ69813.1"/>
    <property type="molecule type" value="Genomic_DNA"/>
</dbReference>
<feature type="transmembrane region" description="Helical" evidence="6">
    <location>
        <begin position="413"/>
        <end position="430"/>
    </location>
</feature>
<dbReference type="PANTHER" id="PTHR11101">
    <property type="entry name" value="PHOSPHATE TRANSPORTER"/>
    <property type="match status" value="1"/>
</dbReference>
<evidence type="ECO:0000256" key="6">
    <source>
        <dbReference type="RuleBase" id="RU363058"/>
    </source>
</evidence>
<evidence type="ECO:0000256" key="4">
    <source>
        <dbReference type="ARBA" id="ARBA00022989"/>
    </source>
</evidence>
<feature type="transmembrane region" description="Helical" evidence="6">
    <location>
        <begin position="261"/>
        <end position="283"/>
    </location>
</feature>
<evidence type="ECO:0000256" key="5">
    <source>
        <dbReference type="ARBA" id="ARBA00023136"/>
    </source>
</evidence>
<dbReference type="Pfam" id="PF01384">
    <property type="entry name" value="PHO4"/>
    <property type="match status" value="1"/>
</dbReference>
<proteinExistence type="inferred from homology"/>
<feature type="transmembrane region" description="Helical" evidence="6">
    <location>
        <begin position="304"/>
        <end position="323"/>
    </location>
</feature>
<evidence type="ECO:0000256" key="1">
    <source>
        <dbReference type="ARBA" id="ARBA00004141"/>
    </source>
</evidence>
<feature type="transmembrane region" description="Helical" evidence="6">
    <location>
        <begin position="465"/>
        <end position="490"/>
    </location>
</feature>
<feature type="transmembrane region" description="Helical" evidence="6">
    <location>
        <begin position="36"/>
        <end position="57"/>
    </location>
</feature>
<comment type="caution">
    <text evidence="7">The sequence shown here is derived from an EMBL/GenBank/DDBJ whole genome shotgun (WGS) entry which is preliminary data.</text>
</comment>
<feature type="transmembrane region" description="Helical" evidence="6">
    <location>
        <begin position="198"/>
        <end position="220"/>
    </location>
</feature>
<dbReference type="AlphaFoldDB" id="A0A0D0QFM5"/>
<dbReference type="eggNOG" id="COG0306">
    <property type="taxonomic scope" value="Bacteria"/>
</dbReference>
<feature type="transmembrane region" description="Helical" evidence="6">
    <location>
        <begin position="142"/>
        <end position="165"/>
    </location>
</feature>
<keyword evidence="2 6" id="KW-0813">Transport</keyword>
<evidence type="ECO:0000256" key="3">
    <source>
        <dbReference type="ARBA" id="ARBA00022692"/>
    </source>
</evidence>
<feature type="transmembrane region" description="Helical" evidence="6">
    <location>
        <begin position="172"/>
        <end position="192"/>
    </location>
</feature>
<comment type="subcellular location">
    <subcellularLocation>
        <location evidence="1 6">Membrane</location>
        <topology evidence="1 6">Multi-pass membrane protein</topology>
    </subcellularLocation>
</comment>
<feature type="transmembrane region" description="Helical" evidence="6">
    <location>
        <begin position="232"/>
        <end position="255"/>
    </location>
</feature>
<dbReference type="PATRIC" id="fig|1123501.6.peg.1469"/>
<dbReference type="RefSeq" id="WP_018301255.1">
    <property type="nucleotide sequence ID" value="NZ_KB902276.1"/>
</dbReference>
<dbReference type="GO" id="GO:0016020">
    <property type="term" value="C:membrane"/>
    <property type="evidence" value="ECO:0007669"/>
    <property type="project" value="UniProtKB-SubCell"/>
</dbReference>
<evidence type="ECO:0000256" key="2">
    <source>
        <dbReference type="ARBA" id="ARBA00022448"/>
    </source>
</evidence>
<dbReference type="OrthoDB" id="9779554at2"/>
<accession>A0A0D0QFM5</accession>